<dbReference type="Proteomes" id="UP000002432">
    <property type="component" value="Chromosome"/>
</dbReference>
<feature type="region of interest" description="Disordered" evidence="2">
    <location>
        <begin position="169"/>
        <end position="199"/>
    </location>
</feature>
<organism evidence="4 5">
    <name type="scientific">Koribacter versatilis (strain Ellin345)</name>
    <dbReference type="NCBI Taxonomy" id="204669"/>
    <lineage>
        <taxon>Bacteria</taxon>
        <taxon>Pseudomonadati</taxon>
        <taxon>Acidobacteriota</taxon>
        <taxon>Terriglobia</taxon>
        <taxon>Terriglobales</taxon>
        <taxon>Candidatus Korobacteraceae</taxon>
        <taxon>Candidatus Korobacter</taxon>
    </lineage>
</organism>
<dbReference type="RefSeq" id="WP_011522393.1">
    <property type="nucleotide sequence ID" value="NC_008009.1"/>
</dbReference>
<keyword evidence="1" id="KW-0175">Coiled coil</keyword>
<dbReference type="HOGENOM" id="CLU_1370646_0_0_0"/>
<feature type="compositionally biased region" description="Basic and acidic residues" evidence="2">
    <location>
        <begin position="37"/>
        <end position="53"/>
    </location>
</feature>
<feature type="region of interest" description="Disordered" evidence="2">
    <location>
        <begin position="22"/>
        <end position="106"/>
    </location>
</feature>
<gene>
    <name evidence="4" type="ordered locus">Acid345_1589</name>
</gene>
<evidence type="ECO:0000313" key="5">
    <source>
        <dbReference type="Proteomes" id="UP000002432"/>
    </source>
</evidence>
<feature type="compositionally biased region" description="Basic and acidic residues" evidence="2">
    <location>
        <begin position="178"/>
        <end position="190"/>
    </location>
</feature>
<evidence type="ECO:0000313" key="4">
    <source>
        <dbReference type="EMBL" id="ABF40591.1"/>
    </source>
</evidence>
<feature type="signal peptide" evidence="3">
    <location>
        <begin position="1"/>
        <end position="20"/>
    </location>
</feature>
<reference evidence="4 5" key="1">
    <citation type="journal article" date="2009" name="Appl. Environ. Microbiol.">
        <title>Three genomes from the phylum Acidobacteria provide insight into the lifestyles of these microorganisms in soils.</title>
        <authorList>
            <person name="Ward N.L."/>
            <person name="Challacombe J.F."/>
            <person name="Janssen P.H."/>
            <person name="Henrissat B."/>
            <person name="Coutinho P.M."/>
            <person name="Wu M."/>
            <person name="Xie G."/>
            <person name="Haft D.H."/>
            <person name="Sait M."/>
            <person name="Badger J."/>
            <person name="Barabote R.D."/>
            <person name="Bradley B."/>
            <person name="Brettin T.S."/>
            <person name="Brinkac L.M."/>
            <person name="Bruce D."/>
            <person name="Creasy T."/>
            <person name="Daugherty S.C."/>
            <person name="Davidsen T.M."/>
            <person name="DeBoy R.T."/>
            <person name="Detter J.C."/>
            <person name="Dodson R.J."/>
            <person name="Durkin A.S."/>
            <person name="Ganapathy A."/>
            <person name="Gwinn-Giglio M."/>
            <person name="Han C.S."/>
            <person name="Khouri H."/>
            <person name="Kiss H."/>
            <person name="Kothari S.P."/>
            <person name="Madupu R."/>
            <person name="Nelson K.E."/>
            <person name="Nelson W.C."/>
            <person name="Paulsen I."/>
            <person name="Penn K."/>
            <person name="Ren Q."/>
            <person name="Rosovitz M.J."/>
            <person name="Selengut J.D."/>
            <person name="Shrivastava S."/>
            <person name="Sullivan S.A."/>
            <person name="Tapia R."/>
            <person name="Thompson L.S."/>
            <person name="Watkins K.L."/>
            <person name="Yang Q."/>
            <person name="Yu C."/>
            <person name="Zafar N."/>
            <person name="Zhou L."/>
            <person name="Kuske C.R."/>
        </authorList>
    </citation>
    <scope>NUCLEOTIDE SEQUENCE [LARGE SCALE GENOMIC DNA]</scope>
    <source>
        <strain evidence="4 5">Ellin345</strain>
    </source>
</reference>
<feature type="compositionally biased region" description="Low complexity" evidence="2">
    <location>
        <begin position="57"/>
        <end position="77"/>
    </location>
</feature>
<dbReference type="AlphaFoldDB" id="Q1IRA9"/>
<feature type="coiled-coil region" evidence="1">
    <location>
        <begin position="108"/>
        <end position="142"/>
    </location>
</feature>
<evidence type="ECO:0000256" key="3">
    <source>
        <dbReference type="SAM" id="SignalP"/>
    </source>
</evidence>
<dbReference type="KEGG" id="aba:Acid345_1589"/>
<name>Q1IRA9_KORVE</name>
<keyword evidence="5" id="KW-1185">Reference proteome</keyword>
<protein>
    <submittedName>
        <fullName evidence="4">Uncharacterized protein</fullName>
    </submittedName>
</protein>
<evidence type="ECO:0000256" key="2">
    <source>
        <dbReference type="SAM" id="MobiDB-lite"/>
    </source>
</evidence>
<feature type="compositionally biased region" description="Basic and acidic residues" evidence="2">
    <location>
        <begin position="78"/>
        <end position="106"/>
    </location>
</feature>
<keyword evidence="3" id="KW-0732">Signal</keyword>
<dbReference type="EMBL" id="CP000360">
    <property type="protein sequence ID" value="ABF40591.1"/>
    <property type="molecule type" value="Genomic_DNA"/>
</dbReference>
<sequence>MKKLVPLALLALATSVCVSAQQQTQSQSLGDVARQQKSTDKAHKVWTNDDFPDRPPTADTATSSDAAATDATAATADTGKDAAAGKDAKADSKDAKKPDTVDEQKKIDEEWKGKLDAQKQRIADLQREYDLNERELKLAQTTYYADAGNKLRDQKDFLDKDKASREKLDTLKQQISDEQTKLTDMQDKAHKAGANKAYD</sequence>
<evidence type="ECO:0000256" key="1">
    <source>
        <dbReference type="SAM" id="Coils"/>
    </source>
</evidence>
<feature type="chain" id="PRO_5004191890" evidence="3">
    <location>
        <begin position="21"/>
        <end position="199"/>
    </location>
</feature>
<dbReference type="EnsemblBacteria" id="ABF40591">
    <property type="protein sequence ID" value="ABF40591"/>
    <property type="gene ID" value="Acid345_1589"/>
</dbReference>
<accession>Q1IRA9</accession>
<proteinExistence type="predicted"/>
<dbReference type="STRING" id="204669.Acid345_1589"/>